<dbReference type="OrthoDB" id="9780991at2"/>
<feature type="signal peptide" evidence="4">
    <location>
        <begin position="1"/>
        <end position="19"/>
    </location>
</feature>
<evidence type="ECO:0000313" key="6">
    <source>
        <dbReference type="Proteomes" id="UP000293865"/>
    </source>
</evidence>
<dbReference type="Proteomes" id="UP000293865">
    <property type="component" value="Unassembled WGS sequence"/>
</dbReference>
<dbReference type="GO" id="GO:0042956">
    <property type="term" value="P:maltodextrin transmembrane transport"/>
    <property type="evidence" value="ECO:0007669"/>
    <property type="project" value="TreeGrafter"/>
</dbReference>
<keyword evidence="2" id="KW-0813">Transport</keyword>
<keyword evidence="6" id="KW-1185">Reference proteome</keyword>
<organism evidence="5 6">
    <name type="scientific">Agromyces albus</name>
    <dbReference type="NCBI Taxonomy" id="205332"/>
    <lineage>
        <taxon>Bacteria</taxon>
        <taxon>Bacillati</taxon>
        <taxon>Actinomycetota</taxon>
        <taxon>Actinomycetes</taxon>
        <taxon>Micrococcales</taxon>
        <taxon>Microbacteriaceae</taxon>
        <taxon>Agromyces</taxon>
    </lineage>
</organism>
<evidence type="ECO:0000256" key="2">
    <source>
        <dbReference type="ARBA" id="ARBA00022448"/>
    </source>
</evidence>
<sequence length="427" mass="44353">MARKTALAALAGGVLVTLALTGCGRADTAGADAEAGAAIDDSPATGTIDVWAMGTEGELLPDLVAEFEEQNPDVDVKVTALPWTDYAKKIETAVASGSTPDATMIGSSDLASFVAGGGLDPVPDGLVDDSSFFAGAQSSTEIDGATYAVPWYVETRVLFYRADLAKAAGVAAPTTWDEFDEFTKALQGEGAEWGFSAPTGAPYTWSGVLPYMWQAGAQLTDDGLEEFTFDTPEALEGLERYQSLFTSGVASQNGPVNLGEIEPRFVAGEVGSFISGPWEMGLLTQAGGEGFLANVGLAPIPAGPDANTSYIGGSHFSVFKDAKNRDGAWKLVRWISDAATQEKWFEISGDLPAVQSAWEGDALASDPNLAVFGEQLESAQNAPPVTTWTQIGALVDSEAEKVAKGVSTPEDALAAIQSGAEKIGTGK</sequence>
<keyword evidence="3 4" id="KW-0732">Signal</keyword>
<dbReference type="Gene3D" id="3.40.190.10">
    <property type="entry name" value="Periplasmic binding protein-like II"/>
    <property type="match status" value="2"/>
</dbReference>
<dbReference type="GO" id="GO:0055052">
    <property type="term" value="C:ATP-binding cassette (ABC) transporter complex, substrate-binding subunit-containing"/>
    <property type="evidence" value="ECO:0007669"/>
    <property type="project" value="TreeGrafter"/>
</dbReference>
<dbReference type="PROSITE" id="PS51257">
    <property type="entry name" value="PROKAR_LIPOPROTEIN"/>
    <property type="match status" value="1"/>
</dbReference>
<dbReference type="GO" id="GO:0015768">
    <property type="term" value="P:maltose transport"/>
    <property type="evidence" value="ECO:0007669"/>
    <property type="project" value="TreeGrafter"/>
</dbReference>
<dbReference type="EMBL" id="SDPN01000035">
    <property type="protein sequence ID" value="RXZ67975.1"/>
    <property type="molecule type" value="Genomic_DNA"/>
</dbReference>
<feature type="chain" id="PRO_5039596412" evidence="4">
    <location>
        <begin position="20"/>
        <end position="427"/>
    </location>
</feature>
<dbReference type="PANTHER" id="PTHR30061">
    <property type="entry name" value="MALTOSE-BINDING PERIPLASMIC PROTEIN"/>
    <property type="match status" value="1"/>
</dbReference>
<dbReference type="GO" id="GO:1901982">
    <property type="term" value="F:maltose binding"/>
    <property type="evidence" value="ECO:0007669"/>
    <property type="project" value="TreeGrafter"/>
</dbReference>
<evidence type="ECO:0000256" key="1">
    <source>
        <dbReference type="ARBA" id="ARBA00008520"/>
    </source>
</evidence>
<proteinExistence type="inferred from homology"/>
<dbReference type="PANTHER" id="PTHR30061:SF50">
    <property type="entry name" value="MALTOSE_MALTODEXTRIN-BINDING PERIPLASMIC PROTEIN"/>
    <property type="match status" value="1"/>
</dbReference>
<accession>A0A4Q2KRA7</accession>
<protein>
    <submittedName>
        <fullName evidence="5">Extracellular solute-binding protein</fullName>
    </submittedName>
</protein>
<dbReference type="RefSeq" id="WP_129521804.1">
    <property type="nucleotide sequence ID" value="NZ_SDPN01000035.1"/>
</dbReference>
<dbReference type="InterPro" id="IPR006059">
    <property type="entry name" value="SBP"/>
</dbReference>
<comment type="similarity">
    <text evidence="1">Belongs to the bacterial solute-binding protein 1 family.</text>
</comment>
<gene>
    <name evidence="5" type="ORF">ESP51_15530</name>
</gene>
<dbReference type="SUPFAM" id="SSF53850">
    <property type="entry name" value="Periplasmic binding protein-like II"/>
    <property type="match status" value="1"/>
</dbReference>
<evidence type="ECO:0000256" key="3">
    <source>
        <dbReference type="ARBA" id="ARBA00022729"/>
    </source>
</evidence>
<evidence type="ECO:0000313" key="5">
    <source>
        <dbReference type="EMBL" id="RXZ67975.1"/>
    </source>
</evidence>
<dbReference type="Pfam" id="PF13416">
    <property type="entry name" value="SBP_bac_8"/>
    <property type="match status" value="1"/>
</dbReference>
<comment type="caution">
    <text evidence="5">The sequence shown here is derived from an EMBL/GenBank/DDBJ whole genome shotgun (WGS) entry which is preliminary data.</text>
</comment>
<dbReference type="AlphaFoldDB" id="A0A4Q2KRA7"/>
<name>A0A4Q2KRA7_9MICO</name>
<evidence type="ECO:0000256" key="4">
    <source>
        <dbReference type="SAM" id="SignalP"/>
    </source>
</evidence>
<reference evidence="5 6" key="1">
    <citation type="submission" date="2019-01" db="EMBL/GenBank/DDBJ databases">
        <title>Agromyces.</title>
        <authorList>
            <person name="Li J."/>
        </authorList>
    </citation>
    <scope>NUCLEOTIDE SEQUENCE [LARGE SCALE GENOMIC DNA]</scope>
    <source>
        <strain evidence="5 6">DSM 15934</strain>
    </source>
</reference>